<feature type="compositionally biased region" description="Low complexity" evidence="1">
    <location>
        <begin position="301"/>
        <end position="320"/>
    </location>
</feature>
<protein>
    <submittedName>
        <fullName evidence="2">Uncharacterized protein</fullName>
    </submittedName>
</protein>
<evidence type="ECO:0000313" key="2">
    <source>
        <dbReference type="EMBL" id="NYH53061.1"/>
    </source>
</evidence>
<dbReference type="Proteomes" id="UP000584931">
    <property type="component" value="Unassembled WGS sequence"/>
</dbReference>
<evidence type="ECO:0000256" key="1">
    <source>
        <dbReference type="SAM" id="MobiDB-lite"/>
    </source>
</evidence>
<feature type="compositionally biased region" description="Basic residues" evidence="1">
    <location>
        <begin position="11"/>
        <end position="21"/>
    </location>
</feature>
<reference evidence="2 3" key="1">
    <citation type="submission" date="2020-07" db="EMBL/GenBank/DDBJ databases">
        <title>Sequencing the genomes of 1000 actinobacteria strains.</title>
        <authorList>
            <person name="Klenk H.-P."/>
        </authorList>
    </citation>
    <scope>NUCLEOTIDE SEQUENCE [LARGE SCALE GENOMIC DNA]</scope>
    <source>
        <strain evidence="2 3">DSM 45278</strain>
    </source>
</reference>
<dbReference type="EMBL" id="JACCHL010000001">
    <property type="protein sequence ID" value="NYH53061.1"/>
    <property type="molecule type" value="Genomic_DNA"/>
</dbReference>
<dbReference type="AlphaFoldDB" id="A0A7Y9XC27"/>
<proteinExistence type="predicted"/>
<feature type="compositionally biased region" description="Basic residues" evidence="1">
    <location>
        <begin position="98"/>
        <end position="113"/>
    </location>
</feature>
<gene>
    <name evidence="2" type="ORF">HNR06_002650</name>
</gene>
<feature type="compositionally biased region" description="Gly residues" evidence="1">
    <location>
        <begin position="222"/>
        <end position="235"/>
    </location>
</feature>
<accession>A0A7Y9XC27</accession>
<comment type="caution">
    <text evidence="2">The sequence shown here is derived from an EMBL/GenBank/DDBJ whole genome shotgun (WGS) entry which is preliminary data.</text>
</comment>
<feature type="compositionally biased region" description="Basic residues" evidence="1">
    <location>
        <begin position="211"/>
        <end position="221"/>
    </location>
</feature>
<name>A0A7Y9XC27_9ACTN</name>
<organism evidence="2 3">
    <name type="scientific">Nocardiopsis sinuspersici</name>
    <dbReference type="NCBI Taxonomy" id="501010"/>
    <lineage>
        <taxon>Bacteria</taxon>
        <taxon>Bacillati</taxon>
        <taxon>Actinomycetota</taxon>
        <taxon>Actinomycetes</taxon>
        <taxon>Streptosporangiales</taxon>
        <taxon>Nocardiopsidaceae</taxon>
        <taxon>Nocardiopsis</taxon>
    </lineage>
</organism>
<feature type="region of interest" description="Disordered" evidence="1">
    <location>
        <begin position="1"/>
        <end position="320"/>
    </location>
</feature>
<evidence type="ECO:0000313" key="3">
    <source>
        <dbReference type="Proteomes" id="UP000584931"/>
    </source>
</evidence>
<feature type="compositionally biased region" description="Basic residues" evidence="1">
    <location>
        <begin position="177"/>
        <end position="191"/>
    </location>
</feature>
<feature type="compositionally biased region" description="Basic and acidic residues" evidence="1">
    <location>
        <begin position="119"/>
        <end position="133"/>
    </location>
</feature>
<sequence>MDQPGALPRRAGLHRRRRVRVGRAGGVRGDGPPAVRVGERGRRGAPGAEHPARHRRLLGPPGGPVPAGTEQAGGGAAHRSGTGARRGPGRIPGPGHRAGPRRRDRRGGHRRPAGPRLARCADGRRARVRDPRGRWGRTRGTGPGPCRGRPRGPGPPGGAHRGRRGPRPELGAPAHGHVVRGRRGARTRRGGARGGGAPRSRAGLPGGAVRGTRRGAVRGTRRGAGGGGAVGGALGGARTRDPAGTGDCAADRVQRRGALSGLARAGVRSASSTTRTPPTPARETGPAGSGTATSSRRRAGSRTASPSRTRAGRAPAPCTG</sequence>
<feature type="compositionally biased region" description="Low complexity" evidence="1">
    <location>
        <begin position="1"/>
        <end position="10"/>
    </location>
</feature>